<feature type="region of interest" description="Disordered" evidence="1">
    <location>
        <begin position="345"/>
        <end position="365"/>
    </location>
</feature>
<proteinExistence type="predicted"/>
<dbReference type="OMA" id="QFIPERC"/>
<dbReference type="GO" id="GO:0016787">
    <property type="term" value="F:hydrolase activity"/>
    <property type="evidence" value="ECO:0007669"/>
    <property type="project" value="UniProtKB-KW"/>
</dbReference>
<evidence type="ECO:0000256" key="1">
    <source>
        <dbReference type="SAM" id="MobiDB-lite"/>
    </source>
</evidence>
<evidence type="ECO:0000313" key="2">
    <source>
        <dbReference type="EMBL" id="KMZ67268.1"/>
    </source>
</evidence>
<dbReference type="AlphaFoldDB" id="A0A0K9PDY2"/>
<dbReference type="GO" id="GO:0009231">
    <property type="term" value="P:riboflavin biosynthetic process"/>
    <property type="evidence" value="ECO:0000318"/>
    <property type="project" value="GO_Central"/>
</dbReference>
<dbReference type="Proteomes" id="UP000036987">
    <property type="component" value="Unassembled WGS sequence"/>
</dbReference>
<dbReference type="Gene3D" id="3.40.50.1000">
    <property type="entry name" value="HAD superfamily/HAD-like"/>
    <property type="match status" value="1"/>
</dbReference>
<dbReference type="CDD" id="cd07505">
    <property type="entry name" value="HAD_BPGM-like"/>
    <property type="match status" value="1"/>
</dbReference>
<dbReference type="Gene3D" id="1.10.150.240">
    <property type="entry name" value="Putative phosphatase, domain 2"/>
    <property type="match status" value="1"/>
</dbReference>
<dbReference type="SUPFAM" id="SSF56784">
    <property type="entry name" value="HAD-like"/>
    <property type="match status" value="1"/>
</dbReference>
<dbReference type="OrthoDB" id="40579at2759"/>
<dbReference type="InterPro" id="IPR023198">
    <property type="entry name" value="PGP-like_dom2"/>
</dbReference>
<gene>
    <name evidence="2" type="ORF">ZOSMA_26G00150</name>
</gene>
<dbReference type="PANTHER" id="PTHR47108">
    <property type="entry name" value="5-AMINO-6-(5-PHOSPHO-D-RIBITYLAMINO)URACIL PHOSPHATASE, CHLOROPLASTIC"/>
    <property type="match status" value="1"/>
</dbReference>
<dbReference type="InterPro" id="IPR041492">
    <property type="entry name" value="HAD_2"/>
</dbReference>
<keyword evidence="2" id="KW-0378">Hydrolase</keyword>
<dbReference type="PANTHER" id="PTHR47108:SF1">
    <property type="entry name" value="5-AMINO-6-(5-PHOSPHO-D-RIBITYLAMINO)URACIL PHOSPHATASE, CHLOROPLASTIC"/>
    <property type="match status" value="1"/>
</dbReference>
<dbReference type="InterPro" id="IPR006439">
    <property type="entry name" value="HAD-SF_hydro_IA"/>
</dbReference>
<comment type="caution">
    <text evidence="2">The sequence shown here is derived from an EMBL/GenBank/DDBJ whole genome shotgun (WGS) entry which is preliminary data.</text>
</comment>
<organism evidence="2 3">
    <name type="scientific">Zostera marina</name>
    <name type="common">Eelgrass</name>
    <dbReference type="NCBI Taxonomy" id="29655"/>
    <lineage>
        <taxon>Eukaryota</taxon>
        <taxon>Viridiplantae</taxon>
        <taxon>Streptophyta</taxon>
        <taxon>Embryophyta</taxon>
        <taxon>Tracheophyta</taxon>
        <taxon>Spermatophyta</taxon>
        <taxon>Magnoliopsida</taxon>
        <taxon>Liliopsida</taxon>
        <taxon>Zosteraceae</taxon>
        <taxon>Zostera</taxon>
    </lineage>
</organism>
<sequence>MADSFATATTTTTSVFLSQRVLFHHKFTGHDSRRRQLVFLRGNPVIPTRNVQTRKNLKVTRALSTTETYKTPTVDDPKRIPRDWNYRVDPLVWPSHPNKADDSTLHNPLLRQQRLGSGWLGVILEWEGVVIEDDSKLEQQAWLILSDEQGKPTPPTFLLNRIQGMKSEQAISEILCWSRDPSTLRRLADCKEEIHRNLQGGFYRFRHGSKDFITSLSKHDIPIAIASTRPRRVIEEAVKFIGADGYFDVIVAAEDVHRGKPDPEMFMFAAQHLGIIPDRCIVFGNSNSTVEAAHDCRMKCVAVASKHPVYELGAANRVVRRLSELCVVDLKNLAAIESPELLPEVEMEEEDDDPVKSIKTDDYFW</sequence>
<dbReference type="EMBL" id="LFYR01000915">
    <property type="protein sequence ID" value="KMZ67268.1"/>
    <property type="molecule type" value="Genomic_DNA"/>
</dbReference>
<name>A0A0K9PDY2_ZOSMR</name>
<evidence type="ECO:0000313" key="3">
    <source>
        <dbReference type="Proteomes" id="UP000036987"/>
    </source>
</evidence>
<dbReference type="InterPro" id="IPR023214">
    <property type="entry name" value="HAD_sf"/>
</dbReference>
<feature type="compositionally biased region" description="Basic and acidic residues" evidence="1">
    <location>
        <begin position="354"/>
        <end position="365"/>
    </location>
</feature>
<dbReference type="InterPro" id="IPR036412">
    <property type="entry name" value="HAD-like_sf"/>
</dbReference>
<dbReference type="Pfam" id="PF13419">
    <property type="entry name" value="HAD_2"/>
    <property type="match status" value="1"/>
</dbReference>
<keyword evidence="3" id="KW-1185">Reference proteome</keyword>
<reference evidence="3" key="1">
    <citation type="journal article" date="2016" name="Nature">
        <title>The genome of the seagrass Zostera marina reveals angiosperm adaptation to the sea.</title>
        <authorList>
            <person name="Olsen J.L."/>
            <person name="Rouze P."/>
            <person name="Verhelst B."/>
            <person name="Lin Y.-C."/>
            <person name="Bayer T."/>
            <person name="Collen J."/>
            <person name="Dattolo E."/>
            <person name="De Paoli E."/>
            <person name="Dittami S."/>
            <person name="Maumus F."/>
            <person name="Michel G."/>
            <person name="Kersting A."/>
            <person name="Lauritano C."/>
            <person name="Lohaus R."/>
            <person name="Toepel M."/>
            <person name="Tonon T."/>
            <person name="Vanneste K."/>
            <person name="Amirebrahimi M."/>
            <person name="Brakel J."/>
            <person name="Bostroem C."/>
            <person name="Chovatia M."/>
            <person name="Grimwood J."/>
            <person name="Jenkins J.W."/>
            <person name="Jueterbock A."/>
            <person name="Mraz A."/>
            <person name="Stam W.T."/>
            <person name="Tice H."/>
            <person name="Bornberg-Bauer E."/>
            <person name="Green P.J."/>
            <person name="Pearson G.A."/>
            <person name="Procaccini G."/>
            <person name="Duarte C.M."/>
            <person name="Schmutz J."/>
            <person name="Reusch T.B.H."/>
            <person name="Van de Peer Y."/>
        </authorList>
    </citation>
    <scope>NUCLEOTIDE SEQUENCE [LARGE SCALE GENOMIC DNA]</scope>
    <source>
        <strain evidence="3">cv. Finnish</strain>
    </source>
</reference>
<dbReference type="NCBIfam" id="TIGR01509">
    <property type="entry name" value="HAD-SF-IA-v3"/>
    <property type="match status" value="1"/>
</dbReference>
<dbReference type="STRING" id="29655.A0A0K9PDY2"/>
<protein>
    <submittedName>
        <fullName evidence="2">HAD-superfamily hydrolase subfamily IA, variant 3:Beta-phosphoglucomutasehydrolase</fullName>
    </submittedName>
</protein>
<accession>A0A0K9PDY2</accession>